<evidence type="ECO:0000256" key="1">
    <source>
        <dbReference type="ARBA" id="ARBA00001974"/>
    </source>
</evidence>
<dbReference type="PRINTS" id="PR00368">
    <property type="entry name" value="FADPNR"/>
</dbReference>
<evidence type="ECO:0000313" key="9">
    <source>
        <dbReference type="Proteomes" id="UP000239001"/>
    </source>
</evidence>
<dbReference type="Gene3D" id="3.50.50.100">
    <property type="match status" value="1"/>
</dbReference>
<gene>
    <name evidence="8" type="ORF">C7H19_03080</name>
</gene>
<reference evidence="8 9" key="1">
    <citation type="submission" date="2018-03" db="EMBL/GenBank/DDBJ databases">
        <title>The ancient ancestry and fast evolution of plastids.</title>
        <authorList>
            <person name="Moore K.R."/>
            <person name="Magnabosco C."/>
            <person name="Momper L."/>
            <person name="Gold D.A."/>
            <person name="Bosak T."/>
            <person name="Fournier G.P."/>
        </authorList>
    </citation>
    <scope>NUCLEOTIDE SEQUENCE [LARGE SCALE GENOMIC DNA]</scope>
    <source>
        <strain evidence="8 9">CCALA 016</strain>
    </source>
</reference>
<organism evidence="8 9">
    <name type="scientific">Aphanothece hegewaldii CCALA 016</name>
    <dbReference type="NCBI Taxonomy" id="2107694"/>
    <lineage>
        <taxon>Bacteria</taxon>
        <taxon>Bacillati</taxon>
        <taxon>Cyanobacteriota</taxon>
        <taxon>Cyanophyceae</taxon>
        <taxon>Oscillatoriophycideae</taxon>
        <taxon>Chroococcales</taxon>
        <taxon>Aphanothecaceae</taxon>
        <taxon>Aphanothece</taxon>
    </lineage>
</organism>
<comment type="similarity">
    <text evidence="2">Belongs to the NADH dehydrogenase family.</text>
</comment>
<evidence type="ECO:0000256" key="5">
    <source>
        <dbReference type="ARBA" id="ARBA00023002"/>
    </source>
</evidence>
<dbReference type="InterPro" id="IPR036188">
    <property type="entry name" value="FAD/NAD-bd_sf"/>
</dbReference>
<comment type="cofactor">
    <cofactor evidence="1">
        <name>FAD</name>
        <dbReference type="ChEBI" id="CHEBI:57692"/>
    </cofactor>
</comment>
<evidence type="ECO:0000313" key="8">
    <source>
        <dbReference type="EMBL" id="PSF39050.1"/>
    </source>
</evidence>
<name>A0A2T1M2S3_9CHRO</name>
<dbReference type="OrthoDB" id="9781621at2"/>
<evidence type="ECO:0000256" key="4">
    <source>
        <dbReference type="ARBA" id="ARBA00022827"/>
    </source>
</evidence>
<keyword evidence="4" id="KW-0274">FAD</keyword>
<keyword evidence="6" id="KW-0812">Transmembrane</keyword>
<sequence>MNIAQPINICVLGGGFGGLYTALYFSHFSWVKNRKCQVTLIEPNDHFLFTPLLYELLTGELQRWEIAPSYQKLLQGTHIQLRQQTVKTVDLKARSVDLENGEILTYDYLVLAVGTQNRWANIPGLETHALSFRTLADLERLQTQLHILENSERQYLRLAVIGGGPNGVELSCKLADRLGNRGQVHLIERGESLLKNFSSAIAKASYKALKTRRIVIHHNSEVEAITADSVGITQNQQTQNLPFDLVIWTAGTQSREWLRHLECQQTELGRLLIRPTLQLLDYPEVFALGDIAQIAHSRQNIPATAQAAFQQASCAAKNLKAILLGQPLKPFFYLHLGDMLTLGRRSAIISSFGINIDGRIADISRRFIYILRLPTQRHKIQVLKHWGKNTLIKLGRWLRWQRQQLFSQKPAKP</sequence>
<keyword evidence="6" id="KW-1133">Transmembrane helix</keyword>
<keyword evidence="5" id="KW-0560">Oxidoreductase</keyword>
<evidence type="ECO:0000259" key="7">
    <source>
        <dbReference type="Pfam" id="PF07992"/>
    </source>
</evidence>
<dbReference type="InterPro" id="IPR051169">
    <property type="entry name" value="NADH-Q_oxidoreductase"/>
</dbReference>
<dbReference type="GO" id="GO:0003955">
    <property type="term" value="F:NAD(P)H dehydrogenase (quinone) activity"/>
    <property type="evidence" value="ECO:0007669"/>
    <property type="project" value="TreeGrafter"/>
</dbReference>
<feature type="domain" description="FAD/NAD(P)-binding" evidence="7">
    <location>
        <begin position="8"/>
        <end position="312"/>
    </location>
</feature>
<protein>
    <submittedName>
        <fullName evidence="8">NAD(P)/FAD-dependent oxidoreductase</fullName>
    </submittedName>
</protein>
<dbReference type="SUPFAM" id="SSF51905">
    <property type="entry name" value="FAD/NAD(P)-binding domain"/>
    <property type="match status" value="2"/>
</dbReference>
<accession>A0A2T1M2S3</accession>
<dbReference type="InterPro" id="IPR023753">
    <property type="entry name" value="FAD/NAD-binding_dom"/>
</dbReference>
<reference evidence="8 9" key="2">
    <citation type="submission" date="2018-03" db="EMBL/GenBank/DDBJ databases">
        <authorList>
            <person name="Keele B.F."/>
        </authorList>
    </citation>
    <scope>NUCLEOTIDE SEQUENCE [LARGE SCALE GENOMIC DNA]</scope>
    <source>
        <strain evidence="8 9">CCALA 016</strain>
    </source>
</reference>
<dbReference type="PANTHER" id="PTHR42913">
    <property type="entry name" value="APOPTOSIS-INDUCING FACTOR 1"/>
    <property type="match status" value="1"/>
</dbReference>
<keyword evidence="3" id="KW-0285">Flavoprotein</keyword>
<dbReference type="RefSeq" id="WP_106455415.1">
    <property type="nucleotide sequence ID" value="NZ_PXOH01000002.1"/>
</dbReference>
<evidence type="ECO:0000256" key="3">
    <source>
        <dbReference type="ARBA" id="ARBA00022630"/>
    </source>
</evidence>
<dbReference type="PANTHER" id="PTHR42913:SF4">
    <property type="entry name" value="ALTERNATIVE NAD(P)H-UBIQUINONE OXIDOREDUCTASE C1, CHLOROPLASTIC_MITOCHONDRIAL"/>
    <property type="match status" value="1"/>
</dbReference>
<dbReference type="Pfam" id="PF07992">
    <property type="entry name" value="Pyr_redox_2"/>
    <property type="match status" value="1"/>
</dbReference>
<feature type="transmembrane region" description="Helical" evidence="6">
    <location>
        <begin position="6"/>
        <end position="25"/>
    </location>
</feature>
<dbReference type="PRINTS" id="PR00469">
    <property type="entry name" value="PNDRDTASEII"/>
</dbReference>
<keyword evidence="9" id="KW-1185">Reference proteome</keyword>
<comment type="caution">
    <text evidence="8">The sequence shown here is derived from an EMBL/GenBank/DDBJ whole genome shotgun (WGS) entry which is preliminary data.</text>
</comment>
<dbReference type="Proteomes" id="UP000239001">
    <property type="component" value="Unassembled WGS sequence"/>
</dbReference>
<dbReference type="GO" id="GO:0019646">
    <property type="term" value="P:aerobic electron transport chain"/>
    <property type="evidence" value="ECO:0007669"/>
    <property type="project" value="TreeGrafter"/>
</dbReference>
<evidence type="ECO:0000256" key="2">
    <source>
        <dbReference type="ARBA" id="ARBA00005272"/>
    </source>
</evidence>
<proteinExistence type="inferred from homology"/>
<evidence type="ECO:0000256" key="6">
    <source>
        <dbReference type="SAM" id="Phobius"/>
    </source>
</evidence>
<dbReference type="AlphaFoldDB" id="A0A2T1M2S3"/>
<dbReference type="EMBL" id="PXOH01000002">
    <property type="protein sequence ID" value="PSF39050.1"/>
    <property type="molecule type" value="Genomic_DNA"/>
</dbReference>
<keyword evidence="6" id="KW-0472">Membrane</keyword>